<keyword evidence="8" id="KW-1185">Reference proteome</keyword>
<organism evidence="7 8">
    <name type="scientific">Streptomyces chattanoogensis</name>
    <dbReference type="NCBI Taxonomy" id="66876"/>
    <lineage>
        <taxon>Bacteria</taxon>
        <taxon>Bacillati</taxon>
        <taxon>Actinomycetota</taxon>
        <taxon>Actinomycetes</taxon>
        <taxon>Kitasatosporales</taxon>
        <taxon>Streptomycetaceae</taxon>
        <taxon>Streptomyces</taxon>
    </lineage>
</organism>
<evidence type="ECO:0000313" key="7">
    <source>
        <dbReference type="EMBL" id="KPC60486.1"/>
    </source>
</evidence>
<dbReference type="InterPro" id="IPR036390">
    <property type="entry name" value="WH_DNA-bd_sf"/>
</dbReference>
<evidence type="ECO:0000256" key="5">
    <source>
        <dbReference type="ARBA" id="ARBA00023163"/>
    </source>
</evidence>
<dbReference type="Pfam" id="PF00155">
    <property type="entry name" value="Aminotran_1_2"/>
    <property type="match status" value="1"/>
</dbReference>
<feature type="domain" description="HTH gntR-type" evidence="6">
    <location>
        <begin position="15"/>
        <end position="83"/>
    </location>
</feature>
<dbReference type="PANTHER" id="PTHR46577:SF1">
    <property type="entry name" value="HTH-TYPE TRANSCRIPTIONAL REGULATORY PROTEIN GABR"/>
    <property type="match status" value="1"/>
</dbReference>
<proteinExistence type="inferred from homology"/>
<keyword evidence="5" id="KW-0804">Transcription</keyword>
<dbReference type="Proteomes" id="UP000037982">
    <property type="component" value="Unassembled WGS sequence"/>
</dbReference>
<dbReference type="Pfam" id="PF00392">
    <property type="entry name" value="GntR"/>
    <property type="match status" value="1"/>
</dbReference>
<evidence type="ECO:0000256" key="1">
    <source>
        <dbReference type="ARBA" id="ARBA00005384"/>
    </source>
</evidence>
<dbReference type="InterPro" id="IPR015421">
    <property type="entry name" value="PyrdxlP-dep_Trfase_major"/>
</dbReference>
<dbReference type="GO" id="GO:0003700">
    <property type="term" value="F:DNA-binding transcription factor activity"/>
    <property type="evidence" value="ECO:0007669"/>
    <property type="project" value="InterPro"/>
</dbReference>
<dbReference type="PANTHER" id="PTHR46577">
    <property type="entry name" value="HTH-TYPE TRANSCRIPTIONAL REGULATORY PROTEIN GABR"/>
    <property type="match status" value="1"/>
</dbReference>
<accession>A0A0N0XS24</accession>
<dbReference type="GO" id="GO:0003677">
    <property type="term" value="F:DNA binding"/>
    <property type="evidence" value="ECO:0007669"/>
    <property type="project" value="UniProtKB-KW"/>
</dbReference>
<dbReference type="InterPro" id="IPR000524">
    <property type="entry name" value="Tscrpt_reg_HTH_GntR"/>
</dbReference>
<protein>
    <submittedName>
        <fullName evidence="7">GntR family transcriptional regulator</fullName>
    </submittedName>
</protein>
<dbReference type="SUPFAM" id="SSF53383">
    <property type="entry name" value="PLP-dependent transferases"/>
    <property type="match status" value="1"/>
</dbReference>
<comment type="similarity">
    <text evidence="1">In the C-terminal section; belongs to the class-I pyridoxal-phosphate-dependent aminotransferase family.</text>
</comment>
<dbReference type="EMBL" id="LGKG01000161">
    <property type="protein sequence ID" value="KPC60486.1"/>
    <property type="molecule type" value="Genomic_DNA"/>
</dbReference>
<dbReference type="AlphaFoldDB" id="A0A0N0XS24"/>
<keyword evidence="4" id="KW-0238">DNA-binding</keyword>
<dbReference type="InterPro" id="IPR051446">
    <property type="entry name" value="HTH_trans_reg/aminotransferase"/>
</dbReference>
<dbReference type="SUPFAM" id="SSF46785">
    <property type="entry name" value="Winged helix' DNA-binding domain"/>
    <property type="match status" value="1"/>
</dbReference>
<dbReference type="PROSITE" id="PS50949">
    <property type="entry name" value="HTH_GNTR"/>
    <property type="match status" value="1"/>
</dbReference>
<comment type="caution">
    <text evidence="7">The sequence shown here is derived from an EMBL/GenBank/DDBJ whole genome shotgun (WGS) entry which is preliminary data.</text>
</comment>
<dbReference type="PATRIC" id="fig|66876.3.peg.6403"/>
<dbReference type="Gene3D" id="1.10.10.10">
    <property type="entry name" value="Winged helix-like DNA-binding domain superfamily/Winged helix DNA-binding domain"/>
    <property type="match status" value="1"/>
</dbReference>
<dbReference type="SMART" id="SM00345">
    <property type="entry name" value="HTH_GNTR"/>
    <property type="match status" value="1"/>
</dbReference>
<dbReference type="InterPro" id="IPR015424">
    <property type="entry name" value="PyrdxlP-dep_Trfase"/>
</dbReference>
<gene>
    <name evidence="7" type="ORF">ADL29_29175</name>
</gene>
<keyword evidence="2" id="KW-0663">Pyridoxal phosphate</keyword>
<sequence length="456" mass="47633">MCPCSRCIKGNGGPVDDYRVIADELAADIASGQLPPGSRLLPLRRYARQRGIASSTAARVYRELTRRGLTVGEVGRGTFVRTSAPAAEPALAEPGGARVDLELNFPVLPGQPAALAASLAPLLRADALGAALHPAVAAGTGPARRTAAAHLARGGWTPDPRQLLFAGNGRQAIAAAIATLVPAGERLGVESLTYPVVKGIAARLGVTLVPLAMDDHGLVPEAIDAAPPLRAVYCQPALHNPLGITMPSARREHLAETLRRHDIFAIEDAIYGFLRTDLPPLAALAPERTVVADSLSKRLAPGLTLGFLMTPEGRTQDFAAALRSGAWTAARFALDAANRWMADGTAAAIEADKRRDAAARQRLAAAHLAPHTLQADPHAYHLWWRLPEPWRADTFVAAAARRGIAVTPSGAFAVGQGHAPNAVRLALASPPLDALAEALDVLAALGRGTPEDAGAE</sequence>
<dbReference type="InterPro" id="IPR004839">
    <property type="entry name" value="Aminotransferase_I/II_large"/>
</dbReference>
<evidence type="ECO:0000256" key="4">
    <source>
        <dbReference type="ARBA" id="ARBA00023125"/>
    </source>
</evidence>
<keyword evidence="3" id="KW-0805">Transcription regulation</keyword>
<dbReference type="CDD" id="cd00609">
    <property type="entry name" value="AAT_like"/>
    <property type="match status" value="1"/>
</dbReference>
<dbReference type="GO" id="GO:0030170">
    <property type="term" value="F:pyridoxal phosphate binding"/>
    <property type="evidence" value="ECO:0007669"/>
    <property type="project" value="InterPro"/>
</dbReference>
<evidence type="ECO:0000259" key="6">
    <source>
        <dbReference type="PROSITE" id="PS50949"/>
    </source>
</evidence>
<dbReference type="CDD" id="cd07377">
    <property type="entry name" value="WHTH_GntR"/>
    <property type="match status" value="1"/>
</dbReference>
<evidence type="ECO:0000313" key="8">
    <source>
        <dbReference type="Proteomes" id="UP000037982"/>
    </source>
</evidence>
<dbReference type="Gene3D" id="3.40.640.10">
    <property type="entry name" value="Type I PLP-dependent aspartate aminotransferase-like (Major domain)"/>
    <property type="match status" value="1"/>
</dbReference>
<evidence type="ECO:0000256" key="2">
    <source>
        <dbReference type="ARBA" id="ARBA00022898"/>
    </source>
</evidence>
<name>A0A0N0XS24_9ACTN</name>
<dbReference type="InterPro" id="IPR036388">
    <property type="entry name" value="WH-like_DNA-bd_sf"/>
</dbReference>
<evidence type="ECO:0000256" key="3">
    <source>
        <dbReference type="ARBA" id="ARBA00023015"/>
    </source>
</evidence>
<reference evidence="8" key="1">
    <citation type="submission" date="2015-07" db="EMBL/GenBank/DDBJ databases">
        <authorList>
            <person name="Ju K.-S."/>
            <person name="Doroghazi J.R."/>
            <person name="Metcalf W.W."/>
        </authorList>
    </citation>
    <scope>NUCLEOTIDE SEQUENCE [LARGE SCALE GENOMIC DNA]</scope>
    <source>
        <strain evidence="8">NRRL ISP-5002</strain>
    </source>
</reference>